<dbReference type="PANTHER" id="PTHR28283">
    <property type="entry name" value="3',5'-CYCLIC-NUCLEOTIDE PHOSPHODIESTERASE 1"/>
    <property type="match status" value="1"/>
</dbReference>
<dbReference type="Proteomes" id="UP001172681">
    <property type="component" value="Unassembled WGS sequence"/>
</dbReference>
<dbReference type="Pfam" id="PF02112">
    <property type="entry name" value="PDEase_II"/>
    <property type="match status" value="2"/>
</dbReference>
<evidence type="ECO:0000256" key="1">
    <source>
        <dbReference type="SAM" id="MobiDB-lite"/>
    </source>
</evidence>
<dbReference type="GO" id="GO:0004115">
    <property type="term" value="F:3',5'-cyclic-AMP phosphodiesterase activity"/>
    <property type="evidence" value="ECO:0007669"/>
    <property type="project" value="InterPro"/>
</dbReference>
<feature type="region of interest" description="Disordered" evidence="1">
    <location>
        <begin position="433"/>
        <end position="595"/>
    </location>
</feature>
<dbReference type="EMBL" id="JAPDRN010000159">
    <property type="protein sequence ID" value="KAJ9617536.1"/>
    <property type="molecule type" value="Genomic_DNA"/>
</dbReference>
<evidence type="ECO:0000313" key="2">
    <source>
        <dbReference type="EMBL" id="KAJ9617536.1"/>
    </source>
</evidence>
<dbReference type="PRINTS" id="PR00388">
    <property type="entry name" value="PDIESTERASE2"/>
</dbReference>
<feature type="compositionally biased region" description="Basic residues" evidence="1">
    <location>
        <begin position="526"/>
        <end position="535"/>
    </location>
</feature>
<dbReference type="CDD" id="cd07735">
    <property type="entry name" value="class_II_PDE_MBL-fold"/>
    <property type="match status" value="1"/>
</dbReference>
<proteinExistence type="predicted"/>
<gene>
    <name evidence="2" type="primary">PDE1</name>
    <name evidence="2" type="ORF">H2204_013667</name>
</gene>
<name>A0AA39CRT2_9EURO</name>
<protein>
    <submittedName>
        <fullName evidence="2">3',5'-cyclic-nucleotide phosphodiesterase pde1</fullName>
        <ecNumber evidence="2">3.1.4.17</ecNumber>
    </submittedName>
</protein>
<keyword evidence="2" id="KW-0378">Hydrolase</keyword>
<organism evidence="2 3">
    <name type="scientific">Knufia peltigerae</name>
    <dbReference type="NCBI Taxonomy" id="1002370"/>
    <lineage>
        <taxon>Eukaryota</taxon>
        <taxon>Fungi</taxon>
        <taxon>Dikarya</taxon>
        <taxon>Ascomycota</taxon>
        <taxon>Pezizomycotina</taxon>
        <taxon>Eurotiomycetes</taxon>
        <taxon>Chaetothyriomycetidae</taxon>
        <taxon>Chaetothyriales</taxon>
        <taxon>Trichomeriaceae</taxon>
        <taxon>Knufia</taxon>
    </lineage>
</organism>
<dbReference type="AlphaFoldDB" id="A0AA39CRT2"/>
<dbReference type="GO" id="GO:1902660">
    <property type="term" value="P:negative regulation of glucose mediated signaling pathway"/>
    <property type="evidence" value="ECO:0007669"/>
    <property type="project" value="TreeGrafter"/>
</dbReference>
<accession>A0AA39CRT2</accession>
<feature type="compositionally biased region" description="Low complexity" evidence="1">
    <location>
        <begin position="577"/>
        <end position="590"/>
    </location>
</feature>
<feature type="compositionally biased region" description="Polar residues" evidence="1">
    <location>
        <begin position="561"/>
        <end position="576"/>
    </location>
</feature>
<dbReference type="InterPro" id="IPR000396">
    <property type="entry name" value="Pdiesterase2"/>
</dbReference>
<feature type="compositionally biased region" description="Polar residues" evidence="1">
    <location>
        <begin position="497"/>
        <end position="513"/>
    </location>
</feature>
<evidence type="ECO:0000313" key="3">
    <source>
        <dbReference type="Proteomes" id="UP001172681"/>
    </source>
</evidence>
<dbReference type="GO" id="GO:0006198">
    <property type="term" value="P:cAMP catabolic process"/>
    <property type="evidence" value="ECO:0007669"/>
    <property type="project" value="InterPro"/>
</dbReference>
<keyword evidence="3" id="KW-1185">Reference proteome</keyword>
<comment type="caution">
    <text evidence="2">The sequence shown here is derived from an EMBL/GenBank/DDBJ whole genome shotgun (WGS) entry which is preliminary data.</text>
</comment>
<sequence>MSRPRAESGSYSRDKGLVQRPDRVWVNKELESTEEQTYPCESSMLGAKLLTSFASSGSSGGPLEDNATGLLVRAPQTEWRKSSMIAVDAGSHLANIIRILERQMPLTSEILPPAEYSKTLEAGPFAGIPFPNISAKANGLHIFREILHAFLITHPHLDHLSAMAINTPALEYGREAKAIVALPSTIEAIKNHIFNDWLWPNLSDEGNGVGFVTYRRLIEGGNSRLGSGESRGYVNVCDGLATKCWGISHGKCQRRRLSISGHQHSDSFGYTGAEYAFPSRRMSRISDASHDYFAAVAQQQQQSQQPSQPFIGSMSAAAPMTPGASSVPPNLAPDPNYMFEPVGSSAFFVRNDATGNEILIFGDVEPDSVSMSPRNHIVWEDAAGKIANSSLKAIFIECSYDDSVRNEDLYGHLCPRHLIAELSFLAKSVTNKRKQQADQGATTDQRTESVPAVVPSMAMRQPPSPTDLRRKRKRAATSTNGDSTLTPTLEIEEPTNFDGTSSGVPLTNPSSANPGYVGKRVASHSCGHHHPRRRTSREVNSHSGAASGAITPGGRPKPVASQASPKSPAQVFTPSVSQGYGQGQSSSGTQPREKLGEPLKGITVYIIHVKDTLTDGPSPGDVILGQLRAQGEEIELGVEFNVTRCEDSIWV</sequence>
<dbReference type="EC" id="3.1.4.17" evidence="2"/>
<reference evidence="2" key="1">
    <citation type="submission" date="2022-10" db="EMBL/GenBank/DDBJ databases">
        <title>Culturing micro-colonial fungi from biological soil crusts in the Mojave desert and describing Neophaeococcomyces mojavensis, and introducing the new genera and species Taxawa tesnikishii.</title>
        <authorList>
            <person name="Kurbessoian T."/>
            <person name="Stajich J.E."/>
        </authorList>
    </citation>
    <scope>NUCLEOTIDE SEQUENCE</scope>
    <source>
        <strain evidence="2">TK_35</strain>
    </source>
</reference>
<dbReference type="GO" id="GO:0047555">
    <property type="term" value="F:3',5'-cyclic-GMP phosphodiesterase activity"/>
    <property type="evidence" value="ECO:0007669"/>
    <property type="project" value="TreeGrafter"/>
</dbReference>
<dbReference type="PANTHER" id="PTHR28283:SF1">
    <property type="entry name" value="3',5'-CYCLIC-NUCLEOTIDE PHOSPHODIESTERASE 1"/>
    <property type="match status" value="1"/>
</dbReference>